<evidence type="ECO:0000313" key="3">
    <source>
        <dbReference type="Proteomes" id="UP000314294"/>
    </source>
</evidence>
<dbReference type="EMBL" id="SRLO01000536">
    <property type="protein sequence ID" value="TNN52773.1"/>
    <property type="molecule type" value="Genomic_DNA"/>
</dbReference>
<keyword evidence="3" id="KW-1185">Reference proteome</keyword>
<name>A0A4Z2GIT0_9TELE</name>
<sequence length="403" mass="43066">MTVIVYLNLLVGGDGTEDDLREALSGKHPEADAADDSAIFDKGEGLVLPVKIDEIRAVCGYSTATGGKRTSTHGSNTRRVMYSLGMRAWQSRRGRRLESEDLSIYIKKKECYSQYVYEMKPWAFVFNASTEMQRLTSGPSIAAGSVIVIMTSLTSSIGMSPITRIRLASSRVNASGTRGENQRSGADRPVMGSAAPASMLPREEMLPRPLGSAGEPDTAAGLITAMRGASELASGHGEDGLEQAASEHRGRAVYWPVDSFAKQLIGAVLLMGWLVRPWLRLTNGTLFDSRLISGLVDRRRGSVGSADSSCSLVPAATALAASALRRRILQVHAASGSSGSARSALGLVLRKLLGCFGGLEHNKTVRRVNHLPIAIKISLTFIAVLAEVSMKSKLLSSAYAWAS</sequence>
<organism evidence="2 3">
    <name type="scientific">Liparis tanakae</name>
    <name type="common">Tanaka's snailfish</name>
    <dbReference type="NCBI Taxonomy" id="230148"/>
    <lineage>
        <taxon>Eukaryota</taxon>
        <taxon>Metazoa</taxon>
        <taxon>Chordata</taxon>
        <taxon>Craniata</taxon>
        <taxon>Vertebrata</taxon>
        <taxon>Euteleostomi</taxon>
        <taxon>Actinopterygii</taxon>
        <taxon>Neopterygii</taxon>
        <taxon>Teleostei</taxon>
        <taxon>Neoteleostei</taxon>
        <taxon>Acanthomorphata</taxon>
        <taxon>Eupercaria</taxon>
        <taxon>Perciformes</taxon>
        <taxon>Cottioidei</taxon>
        <taxon>Cottales</taxon>
        <taxon>Liparidae</taxon>
        <taxon>Liparis</taxon>
    </lineage>
</organism>
<accession>A0A4Z2GIT0</accession>
<dbReference type="Proteomes" id="UP000314294">
    <property type="component" value="Unassembled WGS sequence"/>
</dbReference>
<dbReference type="AlphaFoldDB" id="A0A4Z2GIT0"/>
<gene>
    <name evidence="2" type="ORF">EYF80_037006</name>
</gene>
<protein>
    <submittedName>
        <fullName evidence="2">Uncharacterized protein</fullName>
    </submittedName>
</protein>
<evidence type="ECO:0000256" key="1">
    <source>
        <dbReference type="SAM" id="MobiDB-lite"/>
    </source>
</evidence>
<evidence type="ECO:0000313" key="2">
    <source>
        <dbReference type="EMBL" id="TNN52773.1"/>
    </source>
</evidence>
<feature type="compositionally biased region" description="Polar residues" evidence="1">
    <location>
        <begin position="171"/>
        <end position="184"/>
    </location>
</feature>
<reference evidence="2 3" key="1">
    <citation type="submission" date="2019-03" db="EMBL/GenBank/DDBJ databases">
        <title>First draft genome of Liparis tanakae, snailfish: a comprehensive survey of snailfish specific genes.</title>
        <authorList>
            <person name="Kim W."/>
            <person name="Song I."/>
            <person name="Jeong J.-H."/>
            <person name="Kim D."/>
            <person name="Kim S."/>
            <person name="Ryu S."/>
            <person name="Song J.Y."/>
            <person name="Lee S.K."/>
        </authorList>
    </citation>
    <scope>NUCLEOTIDE SEQUENCE [LARGE SCALE GENOMIC DNA]</scope>
    <source>
        <tissue evidence="2">Muscle</tissue>
    </source>
</reference>
<feature type="region of interest" description="Disordered" evidence="1">
    <location>
        <begin position="171"/>
        <end position="198"/>
    </location>
</feature>
<proteinExistence type="predicted"/>
<comment type="caution">
    <text evidence="2">The sequence shown here is derived from an EMBL/GenBank/DDBJ whole genome shotgun (WGS) entry which is preliminary data.</text>
</comment>